<gene>
    <name evidence="1" type="ORF">TPAR_08620</name>
</gene>
<feature type="non-terminal residue" evidence="1">
    <location>
        <position position="85"/>
    </location>
</feature>
<organism evidence="1 2">
    <name type="scientific">Tolypocladium paradoxum</name>
    <dbReference type="NCBI Taxonomy" id="94208"/>
    <lineage>
        <taxon>Eukaryota</taxon>
        <taxon>Fungi</taxon>
        <taxon>Dikarya</taxon>
        <taxon>Ascomycota</taxon>
        <taxon>Pezizomycotina</taxon>
        <taxon>Sordariomycetes</taxon>
        <taxon>Hypocreomycetidae</taxon>
        <taxon>Hypocreales</taxon>
        <taxon>Ophiocordycipitaceae</taxon>
        <taxon>Tolypocladium</taxon>
    </lineage>
</organism>
<sequence>MAPPAVPRSYASAALDRFAGWYLGLPPERSAYTVRPLSIPLPCGVALAADLYTPSQPQPLGLLLVQGCYGRGAPISLFVRVLAAR</sequence>
<dbReference type="InterPro" id="IPR029058">
    <property type="entry name" value="AB_hydrolase_fold"/>
</dbReference>
<proteinExistence type="predicted"/>
<reference evidence="1 2" key="1">
    <citation type="submission" date="2018-01" db="EMBL/GenBank/DDBJ databases">
        <title>Harnessing the power of phylogenomics to disentangle the directionality and signatures of interkingdom host jumping in the parasitic fungal genus Tolypocladium.</title>
        <authorList>
            <person name="Quandt C.A."/>
            <person name="Patterson W."/>
            <person name="Spatafora J.W."/>
        </authorList>
    </citation>
    <scope>NUCLEOTIDE SEQUENCE [LARGE SCALE GENOMIC DNA]</scope>
    <source>
        <strain evidence="1 2">NRBC 100945</strain>
    </source>
</reference>
<dbReference type="STRING" id="94208.A0A2S4KLW7"/>
<dbReference type="SUPFAM" id="SSF53474">
    <property type="entry name" value="alpha/beta-Hydrolases"/>
    <property type="match status" value="1"/>
</dbReference>
<accession>A0A2S4KLW7</accession>
<comment type="caution">
    <text evidence="1">The sequence shown here is derived from an EMBL/GenBank/DDBJ whole genome shotgun (WGS) entry which is preliminary data.</text>
</comment>
<evidence type="ECO:0000313" key="1">
    <source>
        <dbReference type="EMBL" id="POR31171.1"/>
    </source>
</evidence>
<name>A0A2S4KLW7_9HYPO</name>
<dbReference type="Proteomes" id="UP000237481">
    <property type="component" value="Unassembled WGS sequence"/>
</dbReference>
<dbReference type="AlphaFoldDB" id="A0A2S4KLW7"/>
<keyword evidence="2" id="KW-1185">Reference proteome</keyword>
<evidence type="ECO:0000313" key="2">
    <source>
        <dbReference type="Proteomes" id="UP000237481"/>
    </source>
</evidence>
<protein>
    <submittedName>
        <fullName evidence="1">Uncharacterized protein</fullName>
    </submittedName>
</protein>
<dbReference type="EMBL" id="PKSG01001081">
    <property type="protein sequence ID" value="POR31171.1"/>
    <property type="molecule type" value="Genomic_DNA"/>
</dbReference>